<evidence type="ECO:0000256" key="1">
    <source>
        <dbReference type="SAM" id="MobiDB-lite"/>
    </source>
</evidence>
<sequence>MAGCGDRAALRQGWCVQLARDECERHFLQPGVGAGEHLRRPRSCVWSAVAQRCEAGGACAARLALPPPAPAPAPPTRCCEWVGPTERVPRSARCGEPDAPPPADWKPGIDAPPNRTRVLRIVANHGSAGFFAYMLFVVNQLLFADKLGLAPVVELGRCTVNGHDHFASGGANLYYDERRGPNVWEYYFEPVTPVERVAAQMAGALTLPSKTLWWLHHQAKGSVYAHYYGRYAHKRRYDERWHLRMRRRAHGVLAKYVRLKPALAAEVDAFWARRLAWRRPVLGVHLRGTDKQRAIAGDAVHPAAYAPHIDAYLAAHGNATLFVATDSPSFLGWLAGRYPRQLVYRAALRSEANAFLDRTLADNYRKGADALVDAQLLSRADFLLKCSSALGEFAVYFNPSLHARSLDVQLTPPPPPPPAAPPPHAAAAAPLPPAAHVGCVLRDTTDLCASFVQCDAAAPRCPAAAPLPLAKEAYGIFRGMFASLPLHLPRHARPLLSAVLAEAGRGCARTVGVSLARCREPILPLAFALAARAPAGACVRLAVREECHGSPPTRHVALDARDRLLDVRRVSTAAAPLAAAAAAHARAGGGGGGGEAAWWFVPRLSPAAAARLLDCAASAAFWESAEATLPAAAAALRVSGALLASRPSAAAVEAAGGAAPQVACAAPPQGRRLRAALLLRAAVCLVSHLVRLNHAPPPPPPPPLPPHAAAAAAGYAYDCVEPDFMLYNRVLPPLAFNLSLQCTPARPAAAASRRLRAALHARCAACACSSMLRTALLPAGWFSTLHGLLKPAMHALRAGRTLLPPPLPHFAPPRLCARADLGCFFDAPAAACDGNASDAAPLNLRDDAFTRSLSHHVHGAAAIPAAYRPHGWFWWVSHLLHALLRPAPRLQRAVAAAMDEAGLGAALAAGRVVGLHVRHGDACLRKEQRRMARTCTPLAAYMRAAAAYAGRVGATAIYLATDSERVLAETSRYPAFTFLYLRNISRARLDDAAPPALWDQRVVERARADAVEQNFVDAWQATVDAALLSKCDVFVGKFTSNFFRTAYALKSASCDCIAPFVSLDAPWCFDYGLRVGSNWEFPVASGKPGVAGAADNRFWC</sequence>
<dbReference type="GO" id="GO:0006487">
    <property type="term" value="P:protein N-linked glycosylation"/>
    <property type="evidence" value="ECO:0007669"/>
    <property type="project" value="TreeGrafter"/>
</dbReference>
<dbReference type="GO" id="GO:0046921">
    <property type="term" value="F:alpha-(1-&gt;6)-fucosyltransferase activity"/>
    <property type="evidence" value="ECO:0007669"/>
    <property type="project" value="TreeGrafter"/>
</dbReference>
<reference evidence="2 3" key="1">
    <citation type="journal article" date="2024" name="Science">
        <title>Giant polyketide synthase enzymes in the biosynthesis of giant marine polyether toxins.</title>
        <authorList>
            <person name="Fallon T.R."/>
            <person name="Shende V.V."/>
            <person name="Wierzbicki I.H."/>
            <person name="Pendleton A.L."/>
            <person name="Watervoot N.F."/>
            <person name="Auber R.P."/>
            <person name="Gonzalez D.J."/>
            <person name="Wisecaver J.H."/>
            <person name="Moore B.S."/>
        </authorList>
    </citation>
    <scope>NUCLEOTIDE SEQUENCE [LARGE SCALE GENOMIC DNA]</scope>
    <source>
        <strain evidence="2 3">12B1</strain>
    </source>
</reference>
<evidence type="ECO:0000313" key="2">
    <source>
        <dbReference type="EMBL" id="KAL1515441.1"/>
    </source>
</evidence>
<comment type="caution">
    <text evidence="2">The sequence shown here is derived from an EMBL/GenBank/DDBJ whole genome shotgun (WGS) entry which is preliminary data.</text>
</comment>
<organism evidence="2 3">
    <name type="scientific">Prymnesium parvum</name>
    <name type="common">Toxic golden alga</name>
    <dbReference type="NCBI Taxonomy" id="97485"/>
    <lineage>
        <taxon>Eukaryota</taxon>
        <taxon>Haptista</taxon>
        <taxon>Haptophyta</taxon>
        <taxon>Prymnesiophyceae</taxon>
        <taxon>Prymnesiales</taxon>
        <taxon>Prymnesiaceae</taxon>
        <taxon>Prymnesium</taxon>
    </lineage>
</organism>
<dbReference type="AlphaFoldDB" id="A0AB34J8D3"/>
<gene>
    <name evidence="2" type="ORF">AB1Y20_002067</name>
</gene>
<feature type="region of interest" description="Disordered" evidence="1">
    <location>
        <begin position="90"/>
        <end position="110"/>
    </location>
</feature>
<dbReference type="PANTHER" id="PTHR13132">
    <property type="entry name" value="ALPHA- 1,6 -FUCOSYLTRANSFERASE"/>
    <property type="match status" value="1"/>
</dbReference>
<protein>
    <submittedName>
        <fullName evidence="2">Uncharacterized protein</fullName>
    </submittedName>
</protein>
<accession>A0AB34J8D3</accession>
<name>A0AB34J8D3_PRYPA</name>
<proteinExistence type="predicted"/>
<dbReference type="Gene3D" id="3.40.50.11350">
    <property type="match status" value="2"/>
</dbReference>
<evidence type="ECO:0000313" key="3">
    <source>
        <dbReference type="Proteomes" id="UP001515480"/>
    </source>
</evidence>
<keyword evidence="3" id="KW-1185">Reference proteome</keyword>
<feature type="region of interest" description="Disordered" evidence="1">
    <location>
        <begin position="407"/>
        <end position="427"/>
    </location>
</feature>
<dbReference type="PANTHER" id="PTHR13132:SF29">
    <property type="entry name" value="ALPHA-(1,6)-FUCOSYLTRANSFERASE"/>
    <property type="match status" value="1"/>
</dbReference>
<feature type="compositionally biased region" description="Pro residues" evidence="1">
    <location>
        <begin position="411"/>
        <end position="424"/>
    </location>
</feature>
<dbReference type="Proteomes" id="UP001515480">
    <property type="component" value="Unassembled WGS sequence"/>
</dbReference>
<dbReference type="EMBL" id="JBGBPQ010000011">
    <property type="protein sequence ID" value="KAL1515441.1"/>
    <property type="molecule type" value="Genomic_DNA"/>
</dbReference>